<evidence type="ECO:0000259" key="2">
    <source>
        <dbReference type="PROSITE" id="PS51781"/>
    </source>
</evidence>
<sequence>MSERLSTGDPSPTAGLWPGRRRLARGAMVAVLGLSLLGGPLATDSVRSMPATQSGPSAVITGSGDGVNIRADASYDGEVLIQIAEGTGVTLRIDQVDTVLDPDGTTRWWPISVYGIDGWVTGFYLSDTGTATVAGVAEVAPDASEAPVAASADSTAPTARVADPGGVNVRTRPDPTSEVITLAAGGSLVVLRTDTTGFAYDFAGTEWWPVEVNGQPGWVVGAFLSSGVDESAPVDVPAAPAGQSADAVFAPGTRVMVETGSPDGLNIRAEPAPGTDVVGYVRPGDVVQVMGGPDGFSGSATGWYVVTNGSVTGYVDGDFLVLADQFPAVDVPVASGAPVVDPTVAAGPDGSSPLTGTSGRLGAGDGDGVNIRETVGTSGAVVVTVPDGTAADVLDGPFYDADGAEWVYVLTGSGEGFVLARLVGAGDGTAPVATAAPTDTPATERAEPTATPADVSATETAEPTTAPEETEAPDETETPEPTATPEETEAPAPTEPVETEPAAPSAGVGTGTFVFPVAGQISQNYGCTSLPFYPLDPNSGCPFHDALDVAAPQGTPIVATDGGTVLFAGFCDCGLGFYVEIDHGNGYTSVYGHMASQPYVATGQAVAQGDVIGPIGSTGFSTGPHVHFGVSLNGSTIDPRSVLSSLSFAG</sequence>
<dbReference type="SMART" id="SM00287">
    <property type="entry name" value="SH3b"/>
    <property type="match status" value="4"/>
</dbReference>
<dbReference type="InterPro" id="IPR050570">
    <property type="entry name" value="Cell_wall_metabolism_enzyme"/>
</dbReference>
<feature type="compositionally biased region" description="Low complexity" evidence="1">
    <location>
        <begin position="479"/>
        <end position="504"/>
    </location>
</feature>
<gene>
    <name evidence="3" type="ORF">AVDCRST_MAG33-1956</name>
</gene>
<dbReference type="InterPro" id="IPR003646">
    <property type="entry name" value="SH3-like_bac-type"/>
</dbReference>
<feature type="compositionally biased region" description="Acidic residues" evidence="1">
    <location>
        <begin position="468"/>
        <end position="478"/>
    </location>
</feature>
<feature type="region of interest" description="Disordered" evidence="1">
    <location>
        <begin position="431"/>
        <end position="508"/>
    </location>
</feature>
<dbReference type="SUPFAM" id="SSF51261">
    <property type="entry name" value="Duplicated hybrid motif"/>
    <property type="match status" value="1"/>
</dbReference>
<feature type="compositionally biased region" description="Low complexity" evidence="1">
    <location>
        <begin position="431"/>
        <end position="441"/>
    </location>
</feature>
<dbReference type="Pfam" id="PF08239">
    <property type="entry name" value="SH3_3"/>
    <property type="match status" value="1"/>
</dbReference>
<proteinExistence type="predicted"/>
<feature type="compositionally biased region" description="Low complexity" evidence="1">
    <location>
        <begin position="448"/>
        <end position="467"/>
    </location>
</feature>
<dbReference type="Gene3D" id="2.30.30.40">
    <property type="entry name" value="SH3 Domains"/>
    <property type="match status" value="4"/>
</dbReference>
<feature type="domain" description="SH3b" evidence="2">
    <location>
        <begin position="156"/>
        <end position="228"/>
    </location>
</feature>
<organism evidence="3">
    <name type="scientific">uncultured Thermomicrobiales bacterium</name>
    <dbReference type="NCBI Taxonomy" id="1645740"/>
    <lineage>
        <taxon>Bacteria</taxon>
        <taxon>Pseudomonadati</taxon>
        <taxon>Thermomicrobiota</taxon>
        <taxon>Thermomicrobia</taxon>
        <taxon>Thermomicrobiales</taxon>
        <taxon>environmental samples</taxon>
    </lineage>
</organism>
<dbReference type="Pfam" id="PF01551">
    <property type="entry name" value="Peptidase_M23"/>
    <property type="match status" value="1"/>
</dbReference>
<feature type="region of interest" description="Disordered" evidence="1">
    <location>
        <begin position="344"/>
        <end position="364"/>
    </location>
</feature>
<dbReference type="AlphaFoldDB" id="A0A6J4V084"/>
<dbReference type="CDD" id="cd12797">
    <property type="entry name" value="M23_peptidase"/>
    <property type="match status" value="1"/>
</dbReference>
<protein>
    <recommendedName>
        <fullName evidence="2">SH3b domain-containing protein</fullName>
    </recommendedName>
</protein>
<evidence type="ECO:0000256" key="1">
    <source>
        <dbReference type="SAM" id="MobiDB-lite"/>
    </source>
</evidence>
<reference evidence="3" key="1">
    <citation type="submission" date="2020-02" db="EMBL/GenBank/DDBJ databases">
        <authorList>
            <person name="Meier V. D."/>
        </authorList>
    </citation>
    <scope>NUCLEOTIDE SEQUENCE</scope>
    <source>
        <strain evidence="3">AVDCRST_MAG33</strain>
    </source>
</reference>
<dbReference type="GO" id="GO:0004222">
    <property type="term" value="F:metalloendopeptidase activity"/>
    <property type="evidence" value="ECO:0007669"/>
    <property type="project" value="TreeGrafter"/>
</dbReference>
<evidence type="ECO:0000313" key="3">
    <source>
        <dbReference type="EMBL" id="CAA9564909.1"/>
    </source>
</evidence>
<dbReference type="EMBL" id="CADCWK010000218">
    <property type="protein sequence ID" value="CAA9564909.1"/>
    <property type="molecule type" value="Genomic_DNA"/>
</dbReference>
<dbReference type="PANTHER" id="PTHR21666:SF270">
    <property type="entry name" value="MUREIN HYDROLASE ACTIVATOR ENVC"/>
    <property type="match status" value="1"/>
</dbReference>
<name>A0A6J4V084_9BACT</name>
<dbReference type="PROSITE" id="PS51781">
    <property type="entry name" value="SH3B"/>
    <property type="match status" value="1"/>
</dbReference>
<dbReference type="PANTHER" id="PTHR21666">
    <property type="entry name" value="PEPTIDASE-RELATED"/>
    <property type="match status" value="1"/>
</dbReference>
<accession>A0A6J4V084</accession>
<dbReference type="Gene3D" id="2.70.70.10">
    <property type="entry name" value="Glucose Permease (Domain IIA)"/>
    <property type="match status" value="1"/>
</dbReference>
<dbReference type="InterPro" id="IPR016047">
    <property type="entry name" value="M23ase_b-sheet_dom"/>
</dbReference>
<dbReference type="InterPro" id="IPR011055">
    <property type="entry name" value="Dup_hybrid_motif"/>
</dbReference>